<protein>
    <submittedName>
        <fullName evidence="2">Uncharacterized protein</fullName>
    </submittedName>
</protein>
<proteinExistence type="predicted"/>
<dbReference type="Proteomes" id="UP000887013">
    <property type="component" value="Unassembled WGS sequence"/>
</dbReference>
<sequence length="75" mass="8310">MQWRPLDFSDQSVDQEGIKLFQTPTSVLWKGSDHHGLNMDRRVSPMGLSVGKSGPKPMIRRDLSGTSNTGQIMAP</sequence>
<evidence type="ECO:0000313" key="2">
    <source>
        <dbReference type="EMBL" id="GFS70549.1"/>
    </source>
</evidence>
<reference evidence="2" key="1">
    <citation type="submission" date="2020-08" db="EMBL/GenBank/DDBJ databases">
        <title>Multicomponent nature underlies the extraordinary mechanical properties of spider dragline silk.</title>
        <authorList>
            <person name="Kono N."/>
            <person name="Nakamura H."/>
            <person name="Mori M."/>
            <person name="Yoshida Y."/>
            <person name="Ohtoshi R."/>
            <person name="Malay A.D."/>
            <person name="Moran D.A.P."/>
            <person name="Tomita M."/>
            <person name="Numata K."/>
            <person name="Arakawa K."/>
        </authorList>
    </citation>
    <scope>NUCLEOTIDE SEQUENCE</scope>
</reference>
<feature type="compositionally biased region" description="Basic and acidic residues" evidence="1">
    <location>
        <begin position="32"/>
        <end position="43"/>
    </location>
</feature>
<keyword evidence="3" id="KW-1185">Reference proteome</keyword>
<organism evidence="2 3">
    <name type="scientific">Nephila pilipes</name>
    <name type="common">Giant wood spider</name>
    <name type="synonym">Nephila maculata</name>
    <dbReference type="NCBI Taxonomy" id="299642"/>
    <lineage>
        <taxon>Eukaryota</taxon>
        <taxon>Metazoa</taxon>
        <taxon>Ecdysozoa</taxon>
        <taxon>Arthropoda</taxon>
        <taxon>Chelicerata</taxon>
        <taxon>Arachnida</taxon>
        <taxon>Araneae</taxon>
        <taxon>Araneomorphae</taxon>
        <taxon>Entelegynae</taxon>
        <taxon>Araneoidea</taxon>
        <taxon>Nephilidae</taxon>
        <taxon>Nephila</taxon>
    </lineage>
</organism>
<dbReference type="EMBL" id="BMAW01000757">
    <property type="protein sequence ID" value="GFS70549.1"/>
    <property type="molecule type" value="Genomic_DNA"/>
</dbReference>
<feature type="region of interest" description="Disordered" evidence="1">
    <location>
        <begin position="32"/>
        <end position="75"/>
    </location>
</feature>
<name>A0A8X6MP69_NEPPI</name>
<comment type="caution">
    <text evidence="2">The sequence shown here is derived from an EMBL/GenBank/DDBJ whole genome shotgun (WGS) entry which is preliminary data.</text>
</comment>
<feature type="compositionally biased region" description="Polar residues" evidence="1">
    <location>
        <begin position="64"/>
        <end position="75"/>
    </location>
</feature>
<accession>A0A8X6MP69</accession>
<evidence type="ECO:0000256" key="1">
    <source>
        <dbReference type="SAM" id="MobiDB-lite"/>
    </source>
</evidence>
<gene>
    <name evidence="2" type="ORF">NPIL_276371</name>
</gene>
<dbReference type="AlphaFoldDB" id="A0A8X6MP69"/>
<evidence type="ECO:0000313" key="3">
    <source>
        <dbReference type="Proteomes" id="UP000887013"/>
    </source>
</evidence>